<protein>
    <submittedName>
        <fullName evidence="2">Uncharacterized protein</fullName>
    </submittedName>
</protein>
<feature type="transmembrane region" description="Helical" evidence="1">
    <location>
        <begin position="38"/>
        <end position="58"/>
    </location>
</feature>
<sequence length="253" mass="28933">MTVERATTYRNFLKSWVEGLTVHHPHTLNHAKRPNVHVAFHIYDFLLLFGPVISWWCFPFERIIGFLQKINTANHIGGELEGTLTKSFLRGANLRRWLRRSDCPEIIKQFKAIFDRAFAPQSERAGTSPPLVRDGNRAHYMFNGTNFSCASMHLGNSLVLYYPSTSASAPITGSIKKIISRGDKTSFIIRRQAPLPTGQFDPFLRYYPYFPAQTYSSKMQNTTDTVHPSMILSHCARFEFSEDRAVVLNLSRS</sequence>
<reference evidence="2" key="1">
    <citation type="submission" date="2023-03" db="EMBL/GenBank/DDBJ databases">
        <title>Massive genome expansion in bonnet fungi (Mycena s.s.) driven by repeated elements and novel gene families across ecological guilds.</title>
        <authorList>
            <consortium name="Lawrence Berkeley National Laboratory"/>
            <person name="Harder C.B."/>
            <person name="Miyauchi S."/>
            <person name="Viragh M."/>
            <person name="Kuo A."/>
            <person name="Thoen E."/>
            <person name="Andreopoulos B."/>
            <person name="Lu D."/>
            <person name="Skrede I."/>
            <person name="Drula E."/>
            <person name="Henrissat B."/>
            <person name="Morin E."/>
            <person name="Kohler A."/>
            <person name="Barry K."/>
            <person name="LaButti K."/>
            <person name="Morin E."/>
            <person name="Salamov A."/>
            <person name="Lipzen A."/>
            <person name="Mereny Z."/>
            <person name="Hegedus B."/>
            <person name="Baldrian P."/>
            <person name="Stursova M."/>
            <person name="Weitz H."/>
            <person name="Taylor A."/>
            <person name="Grigoriev I.V."/>
            <person name="Nagy L.G."/>
            <person name="Martin F."/>
            <person name="Kauserud H."/>
        </authorList>
    </citation>
    <scope>NUCLEOTIDE SEQUENCE</scope>
    <source>
        <strain evidence="2">CBHHK188m</strain>
    </source>
</reference>
<evidence type="ECO:0000313" key="2">
    <source>
        <dbReference type="EMBL" id="KAJ7760296.1"/>
    </source>
</evidence>
<comment type="caution">
    <text evidence="2">The sequence shown here is derived from an EMBL/GenBank/DDBJ whole genome shotgun (WGS) entry which is preliminary data.</text>
</comment>
<accession>A0AAD7J9R2</accession>
<keyword evidence="1" id="KW-0472">Membrane</keyword>
<dbReference type="EMBL" id="JARJLG010000049">
    <property type="protein sequence ID" value="KAJ7760296.1"/>
    <property type="molecule type" value="Genomic_DNA"/>
</dbReference>
<proteinExistence type="predicted"/>
<evidence type="ECO:0000256" key="1">
    <source>
        <dbReference type="SAM" id="Phobius"/>
    </source>
</evidence>
<keyword evidence="3" id="KW-1185">Reference proteome</keyword>
<gene>
    <name evidence="2" type="ORF">DFH07DRAFT_740819</name>
</gene>
<dbReference type="AlphaFoldDB" id="A0AAD7J9R2"/>
<organism evidence="2 3">
    <name type="scientific">Mycena maculata</name>
    <dbReference type="NCBI Taxonomy" id="230809"/>
    <lineage>
        <taxon>Eukaryota</taxon>
        <taxon>Fungi</taxon>
        <taxon>Dikarya</taxon>
        <taxon>Basidiomycota</taxon>
        <taxon>Agaricomycotina</taxon>
        <taxon>Agaricomycetes</taxon>
        <taxon>Agaricomycetidae</taxon>
        <taxon>Agaricales</taxon>
        <taxon>Marasmiineae</taxon>
        <taxon>Mycenaceae</taxon>
        <taxon>Mycena</taxon>
    </lineage>
</organism>
<name>A0AAD7J9R2_9AGAR</name>
<keyword evidence="1" id="KW-0812">Transmembrane</keyword>
<dbReference type="Proteomes" id="UP001215280">
    <property type="component" value="Unassembled WGS sequence"/>
</dbReference>
<keyword evidence="1" id="KW-1133">Transmembrane helix</keyword>
<evidence type="ECO:0000313" key="3">
    <source>
        <dbReference type="Proteomes" id="UP001215280"/>
    </source>
</evidence>